<gene>
    <name evidence="3" type="ORF">BYL167_LOCUS67608</name>
    <name evidence="2" type="ORF">CJN711_LOCUS30996</name>
</gene>
<dbReference type="Proteomes" id="UP000663855">
    <property type="component" value="Unassembled WGS sequence"/>
</dbReference>
<reference evidence="2" key="1">
    <citation type="submission" date="2021-02" db="EMBL/GenBank/DDBJ databases">
        <authorList>
            <person name="Nowell W R."/>
        </authorList>
    </citation>
    <scope>NUCLEOTIDE SEQUENCE</scope>
</reference>
<evidence type="ECO:0000313" key="2">
    <source>
        <dbReference type="EMBL" id="CAF1559066.1"/>
    </source>
</evidence>
<name>A0A815XLG0_9BILA</name>
<feature type="region of interest" description="Disordered" evidence="1">
    <location>
        <begin position="59"/>
        <end position="83"/>
    </location>
</feature>
<accession>A0A815XLG0</accession>
<organism evidence="2 4">
    <name type="scientific">Rotaria magnacalcarata</name>
    <dbReference type="NCBI Taxonomy" id="392030"/>
    <lineage>
        <taxon>Eukaryota</taxon>
        <taxon>Metazoa</taxon>
        <taxon>Spiralia</taxon>
        <taxon>Gnathifera</taxon>
        <taxon>Rotifera</taxon>
        <taxon>Eurotatoria</taxon>
        <taxon>Bdelloidea</taxon>
        <taxon>Philodinida</taxon>
        <taxon>Philodinidae</taxon>
        <taxon>Rotaria</taxon>
    </lineage>
</organism>
<comment type="caution">
    <text evidence="2">The sequence shown here is derived from an EMBL/GenBank/DDBJ whole genome shotgun (WGS) entry which is preliminary data.</text>
</comment>
<dbReference type="Proteomes" id="UP000681967">
    <property type="component" value="Unassembled WGS sequence"/>
</dbReference>
<evidence type="ECO:0000256" key="1">
    <source>
        <dbReference type="SAM" id="MobiDB-lite"/>
    </source>
</evidence>
<dbReference type="EMBL" id="CAJNOV010014712">
    <property type="protein sequence ID" value="CAF1559066.1"/>
    <property type="molecule type" value="Genomic_DNA"/>
</dbReference>
<proteinExistence type="predicted"/>
<sequence length="83" mass="9878">MLAKYDDKINEMGKKLKKMMAHRKQMARDFNTTINQFILKWISNKNGTARYRHLRKGNKANHPVKTIKKDDRKSCLQCSAKRR</sequence>
<evidence type="ECO:0000313" key="3">
    <source>
        <dbReference type="EMBL" id="CAF5124809.1"/>
    </source>
</evidence>
<dbReference type="EMBL" id="CAJOBH010245928">
    <property type="protein sequence ID" value="CAF5124809.1"/>
    <property type="molecule type" value="Genomic_DNA"/>
</dbReference>
<evidence type="ECO:0000313" key="4">
    <source>
        <dbReference type="Proteomes" id="UP000663855"/>
    </source>
</evidence>
<protein>
    <submittedName>
        <fullName evidence="2">Uncharacterized protein</fullName>
    </submittedName>
</protein>
<dbReference type="AlphaFoldDB" id="A0A815XLG0"/>